<sequence length="399" mass="45358">MMSKQINVLTTTDLHGFIANQGDQPALALQGLKQKFSHSLLMDSGDFFVGNPLTTFFTTEMAVSPLVAYANKVGFDVMVPGNHDFDHGIAYLKEQVKHLDADYVCCNVFSEEGELIFPPFAIKEVAGIKLGVIGLLTSRMSMISDFEVTRGVVVKEALLELKKQVAALREQVDLVLVGYHGGLERDLATHSEINYATGEDEAYKLISQTEGIDGFSCGHQHRVNHGQLKQTLVVQCGYRGSYFGHLTFDFNEQTEVVKRQEEVLATNSLLPAQKGDFYKEEDYQKWLKESLDLTHLTEFLQEKYGRQHMGIFISLQGKSRQQVINSFTIPYGVRIYHLSLAEYQTLLKQDWTFKVEDYPAGAQDFVIMTNSYEVPEYRLTDQFVDNIFDEYSYYLKQHD</sequence>
<organism evidence="3 4">
    <name type="scientific">Lactobacillus xylocopicola</name>
    <dbReference type="NCBI Taxonomy" id="2976676"/>
    <lineage>
        <taxon>Bacteria</taxon>
        <taxon>Bacillati</taxon>
        <taxon>Bacillota</taxon>
        <taxon>Bacilli</taxon>
        <taxon>Lactobacillales</taxon>
        <taxon>Lactobacillaceae</taxon>
        <taxon>Lactobacillus</taxon>
    </lineage>
</organism>
<keyword evidence="1" id="KW-0547">Nucleotide-binding</keyword>
<feature type="domain" description="Capsule synthesis protein CapA" evidence="2">
    <location>
        <begin position="11"/>
        <end position="238"/>
    </location>
</feature>
<evidence type="ECO:0000256" key="1">
    <source>
        <dbReference type="RuleBase" id="RU362119"/>
    </source>
</evidence>
<evidence type="ECO:0000313" key="3">
    <source>
        <dbReference type="EMBL" id="BDR60143.1"/>
    </source>
</evidence>
<evidence type="ECO:0000259" key="2">
    <source>
        <dbReference type="SMART" id="SM00854"/>
    </source>
</evidence>
<dbReference type="SUPFAM" id="SSF56300">
    <property type="entry name" value="Metallo-dependent phosphatases"/>
    <property type="match status" value="1"/>
</dbReference>
<dbReference type="PANTHER" id="PTHR11575">
    <property type="entry name" value="5'-NUCLEOTIDASE-RELATED"/>
    <property type="match status" value="1"/>
</dbReference>
<dbReference type="InterPro" id="IPR006179">
    <property type="entry name" value="5_nucleotidase/apyrase"/>
</dbReference>
<dbReference type="Gene3D" id="3.60.21.10">
    <property type="match status" value="1"/>
</dbReference>
<dbReference type="InterPro" id="IPR029052">
    <property type="entry name" value="Metallo-depent_PP-like"/>
</dbReference>
<dbReference type="PANTHER" id="PTHR11575:SF24">
    <property type="entry name" value="5'-NUCLEOTIDASE"/>
    <property type="match status" value="1"/>
</dbReference>
<name>A0ABM8BGB4_9LACO</name>
<dbReference type="Pfam" id="PF00149">
    <property type="entry name" value="Metallophos"/>
    <property type="match status" value="1"/>
</dbReference>
<dbReference type="InterPro" id="IPR004843">
    <property type="entry name" value="Calcineurin-like_PHP"/>
</dbReference>
<dbReference type="PRINTS" id="PR01607">
    <property type="entry name" value="APYRASEFAMLY"/>
</dbReference>
<comment type="similarity">
    <text evidence="1">Belongs to the 5'-nucleotidase family.</text>
</comment>
<keyword evidence="1" id="KW-0378">Hydrolase</keyword>
<protein>
    <recommendedName>
        <fullName evidence="2">Capsule synthesis protein CapA domain-containing protein</fullName>
    </recommendedName>
</protein>
<gene>
    <name evidence="3" type="ORF">KIM322_04040</name>
</gene>
<dbReference type="Proteomes" id="UP001321741">
    <property type="component" value="Chromosome"/>
</dbReference>
<evidence type="ECO:0000313" key="4">
    <source>
        <dbReference type="Proteomes" id="UP001321741"/>
    </source>
</evidence>
<proteinExistence type="inferred from homology"/>
<dbReference type="InterPro" id="IPR019079">
    <property type="entry name" value="Capsule_synth_CapA"/>
</dbReference>
<reference evidence="3 4" key="1">
    <citation type="journal article" date="2023" name="Microbiol. Spectr.">
        <title>Symbiosis of Carpenter Bees with Uncharacterized Lactic Acid Bacteria Showing NAD Auxotrophy.</title>
        <authorList>
            <person name="Kawasaki S."/>
            <person name="Ozawa K."/>
            <person name="Mori T."/>
            <person name="Yamamoto A."/>
            <person name="Ito M."/>
            <person name="Ohkuma M."/>
            <person name="Sakamoto M."/>
            <person name="Matsutani M."/>
        </authorList>
    </citation>
    <scope>NUCLEOTIDE SEQUENCE [LARGE SCALE GENOMIC DNA]</scope>
    <source>
        <strain evidence="3 4">Kim32-2</strain>
    </source>
</reference>
<accession>A0ABM8BGB4</accession>
<keyword evidence="4" id="KW-1185">Reference proteome</keyword>
<dbReference type="SMART" id="SM00854">
    <property type="entry name" value="PGA_cap"/>
    <property type="match status" value="1"/>
</dbReference>
<dbReference type="EMBL" id="AP026803">
    <property type="protein sequence ID" value="BDR60143.1"/>
    <property type="molecule type" value="Genomic_DNA"/>
</dbReference>